<feature type="domain" description="IRG-type G" evidence="5">
    <location>
        <begin position="43"/>
        <end position="226"/>
    </location>
</feature>
<dbReference type="InterPro" id="IPR051515">
    <property type="entry name" value="IRG"/>
</dbReference>
<evidence type="ECO:0000256" key="4">
    <source>
        <dbReference type="ARBA" id="ARBA00023134"/>
    </source>
</evidence>
<keyword evidence="4" id="KW-0342">GTP-binding</keyword>
<keyword evidence="2" id="KW-0547">Nucleotide-binding</keyword>
<gene>
    <name evidence="6" type="ORF">PLOB_00001586</name>
</gene>
<evidence type="ECO:0000313" key="7">
    <source>
        <dbReference type="Proteomes" id="UP001159405"/>
    </source>
</evidence>
<comment type="similarity">
    <text evidence="1">Belongs to the TRAFAC class dynamin-like GTPase superfamily. IRG family.</text>
</comment>
<dbReference type="PANTHER" id="PTHR32341:SF10">
    <property type="entry name" value="INTERFERON-INDUCIBLE GTPASE 5"/>
    <property type="match status" value="1"/>
</dbReference>
<dbReference type="PROSITE" id="PS51716">
    <property type="entry name" value="G_IRG"/>
    <property type="match status" value="1"/>
</dbReference>
<reference evidence="6 7" key="1">
    <citation type="submission" date="2022-05" db="EMBL/GenBank/DDBJ databases">
        <authorList>
            <consortium name="Genoscope - CEA"/>
            <person name="William W."/>
        </authorList>
    </citation>
    <scope>NUCLEOTIDE SEQUENCE [LARGE SCALE GENOMIC DNA]</scope>
</reference>
<dbReference type="Pfam" id="PF05049">
    <property type="entry name" value="IIGP"/>
    <property type="match status" value="1"/>
</dbReference>
<dbReference type="Proteomes" id="UP001159405">
    <property type="component" value="Unassembled WGS sequence"/>
</dbReference>
<sequence>MSDFLSECEIVDLTEELKKEIEESGVSNIEEFFRKSLENWRGAEVNIAITGESGCGKSSFINAMRELDDQDDRAAPVDIVECTTEPTAYDHPTNSKIKFWDLPGIGTPDYPDLDTYCNKVQLEKYHTYLIFTTSRFRVNDLKLAEKVRLMKKKFFFIRTKIDENIRAEKRKRKQEFDEEEMLARIRKNCFISLGNLLTDDQDIFLISNHDPDKWEFARLTQAILDALTRYQRESMTFSLGKVITRSSDDIFQRKVDALRQRIWKVATASGAVAAIPVPGLSIVLDGALILNELSMYRSQLGLPEIGSAEFVKLHVATKEKVLSVTLTTAAQLSTYCASYAASTAIEEFTRYIPFVGPAIASSMSFSTTYYALSKLLTDVEKTAKVVLQEAAKKTAADLENEVD</sequence>
<dbReference type="EMBL" id="CALNXK010000103">
    <property type="protein sequence ID" value="CAH3156000.1"/>
    <property type="molecule type" value="Genomic_DNA"/>
</dbReference>
<dbReference type="InterPro" id="IPR030385">
    <property type="entry name" value="G_IRG_dom"/>
</dbReference>
<protein>
    <recommendedName>
        <fullName evidence="5">IRG-type G domain-containing protein</fullName>
    </recommendedName>
</protein>
<proteinExistence type="inferred from homology"/>
<evidence type="ECO:0000256" key="2">
    <source>
        <dbReference type="ARBA" id="ARBA00022741"/>
    </source>
</evidence>
<dbReference type="PANTHER" id="PTHR32341">
    <property type="entry name" value="INTERFERON-INDUCIBLE GTPASE"/>
    <property type="match status" value="1"/>
</dbReference>
<comment type="caution">
    <text evidence="6">The sequence shown here is derived from an EMBL/GenBank/DDBJ whole genome shotgun (WGS) entry which is preliminary data.</text>
</comment>
<organism evidence="6 7">
    <name type="scientific">Porites lobata</name>
    <dbReference type="NCBI Taxonomy" id="104759"/>
    <lineage>
        <taxon>Eukaryota</taxon>
        <taxon>Metazoa</taxon>
        <taxon>Cnidaria</taxon>
        <taxon>Anthozoa</taxon>
        <taxon>Hexacorallia</taxon>
        <taxon>Scleractinia</taxon>
        <taxon>Fungiina</taxon>
        <taxon>Poritidae</taxon>
        <taxon>Porites</taxon>
    </lineage>
</organism>
<keyword evidence="3" id="KW-0378">Hydrolase</keyword>
<name>A0ABN8Q2N6_9CNID</name>
<evidence type="ECO:0000256" key="3">
    <source>
        <dbReference type="ARBA" id="ARBA00022801"/>
    </source>
</evidence>
<dbReference type="SUPFAM" id="SSF52540">
    <property type="entry name" value="P-loop containing nucleoside triphosphate hydrolases"/>
    <property type="match status" value="1"/>
</dbReference>
<dbReference type="InterPro" id="IPR027417">
    <property type="entry name" value="P-loop_NTPase"/>
</dbReference>
<dbReference type="Gene3D" id="3.40.50.300">
    <property type="entry name" value="P-loop containing nucleotide triphosphate hydrolases"/>
    <property type="match status" value="1"/>
</dbReference>
<accession>A0ABN8Q2N6</accession>
<evidence type="ECO:0000256" key="1">
    <source>
        <dbReference type="ARBA" id="ARBA00005429"/>
    </source>
</evidence>
<keyword evidence="7" id="KW-1185">Reference proteome</keyword>
<evidence type="ECO:0000259" key="5">
    <source>
        <dbReference type="PROSITE" id="PS51716"/>
    </source>
</evidence>
<evidence type="ECO:0000313" key="6">
    <source>
        <dbReference type="EMBL" id="CAH3156000.1"/>
    </source>
</evidence>
<dbReference type="InterPro" id="IPR007743">
    <property type="entry name" value="Immunity-related_GTPase-like"/>
</dbReference>